<dbReference type="InterPro" id="IPR053140">
    <property type="entry name" value="GDSL_Rv0518-like"/>
</dbReference>
<name>A0A857JE23_9BURK</name>
<evidence type="ECO:0000313" key="2">
    <source>
        <dbReference type="EMBL" id="QHJ01444.1"/>
    </source>
</evidence>
<dbReference type="AlphaFoldDB" id="A0A857JE23"/>
<organism evidence="2 3">
    <name type="scientific">Xylophilus rhododendri</name>
    <dbReference type="NCBI Taxonomy" id="2697032"/>
    <lineage>
        <taxon>Bacteria</taxon>
        <taxon>Pseudomonadati</taxon>
        <taxon>Pseudomonadota</taxon>
        <taxon>Betaproteobacteria</taxon>
        <taxon>Burkholderiales</taxon>
        <taxon>Xylophilus</taxon>
    </lineage>
</organism>
<dbReference type="GO" id="GO:0016788">
    <property type="term" value="F:hydrolase activity, acting on ester bonds"/>
    <property type="evidence" value="ECO:0007669"/>
    <property type="project" value="UniProtKB-ARBA"/>
</dbReference>
<keyword evidence="2" id="KW-0378">Hydrolase</keyword>
<keyword evidence="3" id="KW-1185">Reference proteome</keyword>
<dbReference type="PANTHER" id="PTHR43784:SF2">
    <property type="entry name" value="GDSL-LIKE LIPASE_ACYLHYDROLASE, PUTATIVE (AFU_ORTHOLOGUE AFUA_2G00820)-RELATED"/>
    <property type="match status" value="1"/>
</dbReference>
<dbReference type="CDD" id="cd01830">
    <property type="entry name" value="XynE_like"/>
    <property type="match status" value="1"/>
</dbReference>
<dbReference type="Gene3D" id="3.40.50.1110">
    <property type="entry name" value="SGNH hydrolase"/>
    <property type="match status" value="1"/>
</dbReference>
<dbReference type="KEGG" id="xyk:GT347_07125"/>
<evidence type="ECO:0000313" key="3">
    <source>
        <dbReference type="Proteomes" id="UP000464787"/>
    </source>
</evidence>
<dbReference type="EMBL" id="CP047650">
    <property type="protein sequence ID" value="QHJ01444.1"/>
    <property type="molecule type" value="Genomic_DNA"/>
</dbReference>
<dbReference type="InterPro" id="IPR013830">
    <property type="entry name" value="SGNH_hydro"/>
</dbReference>
<accession>A0A857JE23</accession>
<proteinExistence type="predicted"/>
<reference evidence="2 3" key="1">
    <citation type="submission" date="2020-01" db="EMBL/GenBank/DDBJ databases">
        <title>Genome sequencing of strain KACC 21265.</title>
        <authorList>
            <person name="Heo J."/>
            <person name="Kim S.-J."/>
            <person name="Kim J.-S."/>
            <person name="Hong S.-B."/>
            <person name="Kwon S.-W."/>
        </authorList>
    </citation>
    <scope>NUCLEOTIDE SEQUENCE [LARGE SCALE GENOMIC DNA]</scope>
    <source>
        <strain evidence="2 3">KACC 21265</strain>
    </source>
</reference>
<dbReference type="Proteomes" id="UP000464787">
    <property type="component" value="Chromosome"/>
</dbReference>
<dbReference type="PANTHER" id="PTHR43784">
    <property type="entry name" value="GDSL-LIKE LIPASE/ACYLHYDROLASE, PUTATIVE (AFU_ORTHOLOGUE AFUA_2G00820)-RELATED"/>
    <property type="match status" value="1"/>
</dbReference>
<dbReference type="Pfam" id="PF13472">
    <property type="entry name" value="Lipase_GDSL_2"/>
    <property type="match status" value="1"/>
</dbReference>
<feature type="domain" description="SGNH hydrolase-type esterase" evidence="1">
    <location>
        <begin position="202"/>
        <end position="398"/>
    </location>
</feature>
<sequence length="424" mass="43793">MPLATLAGNAASPPPQVPAKAAWVASWQASPQPVWGDGFLFPTGLPASLQDRTVRQVARLSLGGGRLRLVFSNAYGTEPLRLGSATVARPAAASGALIPGSLRSLSFGGQPGATVPPGAFVVSDPVALPLPALAAISVSFHLPDATPVRSFHWDGRQTTWLLPGEQTQAMAPSTSDAQSTTARPLLSAVQVENTQAAGAVAVMGDSITDGATASLDQDHRWPDYLAARLAPHGVAVVNAGISGARLLSDGMGANALARLDRDVLAQPGVRSLVVLLGINDIAWPGTAFAPDARRPGLAELSAGLRQLVAQAHGRGVRVVGATLTPFEGALPGTPLADYYNADKDALRQQFNDWIRHGGAFDAVIDFDAALKDPAHPSRLAAAYDSGDRLHPGDAGNRAMADAVDLGTLVPGLSENPARETALRP</sequence>
<gene>
    <name evidence="2" type="ORF">GT347_07125</name>
</gene>
<dbReference type="InterPro" id="IPR036514">
    <property type="entry name" value="SGNH_hydro_sf"/>
</dbReference>
<protein>
    <submittedName>
        <fullName evidence="2">SGNH/GDSL hydrolase family protein</fullName>
    </submittedName>
</protein>
<dbReference type="SUPFAM" id="SSF52266">
    <property type="entry name" value="SGNH hydrolase"/>
    <property type="match status" value="1"/>
</dbReference>
<evidence type="ECO:0000259" key="1">
    <source>
        <dbReference type="Pfam" id="PF13472"/>
    </source>
</evidence>